<feature type="chain" id="PRO_5039148329" evidence="8">
    <location>
        <begin position="21"/>
        <end position="543"/>
    </location>
</feature>
<dbReference type="GO" id="GO:1904680">
    <property type="term" value="F:peptide transmembrane transporter activity"/>
    <property type="evidence" value="ECO:0007669"/>
    <property type="project" value="TreeGrafter"/>
</dbReference>
<dbReference type="GO" id="GO:0030288">
    <property type="term" value="C:outer membrane-bounded periplasmic space"/>
    <property type="evidence" value="ECO:0007669"/>
    <property type="project" value="UniProtKB-ARBA"/>
</dbReference>
<reference evidence="10" key="1">
    <citation type="submission" date="2021-04" db="EMBL/GenBank/DDBJ databases">
        <title>Genome seq and assembly of Bacillus sp.</title>
        <authorList>
            <person name="Chhetri G."/>
        </authorList>
    </citation>
    <scope>NUCLEOTIDE SEQUENCE</scope>
    <source>
        <strain evidence="10">RG28</strain>
    </source>
</reference>
<dbReference type="CDD" id="cd08504">
    <property type="entry name" value="PBP2_OppA"/>
    <property type="match status" value="1"/>
</dbReference>
<evidence type="ECO:0000256" key="3">
    <source>
        <dbReference type="ARBA" id="ARBA00022448"/>
    </source>
</evidence>
<comment type="subcellular location">
    <subcellularLocation>
        <location evidence="1">Cell membrane</location>
        <topology evidence="1">Lipid-anchor</topology>
    </subcellularLocation>
</comment>
<dbReference type="Proteomes" id="UP000682134">
    <property type="component" value="Unassembled WGS sequence"/>
</dbReference>
<dbReference type="SUPFAM" id="SSF53850">
    <property type="entry name" value="Periplasmic binding protein-like II"/>
    <property type="match status" value="1"/>
</dbReference>
<protein>
    <submittedName>
        <fullName evidence="10">Peptide ABC transporter substrate-binding protein</fullName>
    </submittedName>
</protein>
<comment type="caution">
    <text evidence="10">The sequence shown here is derived from an EMBL/GenBank/DDBJ whole genome shotgun (WGS) entry which is preliminary data.</text>
</comment>
<evidence type="ECO:0000256" key="7">
    <source>
        <dbReference type="ARBA" id="ARBA00023288"/>
    </source>
</evidence>
<keyword evidence="11" id="KW-1185">Reference proteome</keyword>
<dbReference type="Gene3D" id="3.40.190.10">
    <property type="entry name" value="Periplasmic binding protein-like II"/>
    <property type="match status" value="1"/>
</dbReference>
<evidence type="ECO:0000313" key="11">
    <source>
        <dbReference type="Proteomes" id="UP000682134"/>
    </source>
</evidence>
<evidence type="ECO:0000256" key="6">
    <source>
        <dbReference type="ARBA" id="ARBA00023139"/>
    </source>
</evidence>
<evidence type="ECO:0000256" key="4">
    <source>
        <dbReference type="ARBA" id="ARBA00022729"/>
    </source>
</evidence>
<evidence type="ECO:0000256" key="2">
    <source>
        <dbReference type="ARBA" id="ARBA00005695"/>
    </source>
</evidence>
<keyword evidence="3" id="KW-0813">Transport</keyword>
<feature type="signal peptide" evidence="8">
    <location>
        <begin position="1"/>
        <end position="20"/>
    </location>
</feature>
<dbReference type="InterPro" id="IPR030678">
    <property type="entry name" value="Peptide/Ni-bd"/>
</dbReference>
<organism evidence="10 11">
    <name type="scientific">Gottfriedia endophytica</name>
    <dbReference type="NCBI Taxonomy" id="2820819"/>
    <lineage>
        <taxon>Bacteria</taxon>
        <taxon>Bacillati</taxon>
        <taxon>Bacillota</taxon>
        <taxon>Bacilli</taxon>
        <taxon>Bacillales</taxon>
        <taxon>Bacillaceae</taxon>
        <taxon>Gottfriedia</taxon>
    </lineage>
</organism>
<keyword evidence="5" id="KW-0653">Protein transport</keyword>
<dbReference type="PIRSF" id="PIRSF002741">
    <property type="entry name" value="MppA"/>
    <property type="match status" value="1"/>
</dbReference>
<dbReference type="PANTHER" id="PTHR30290:SF10">
    <property type="entry name" value="PERIPLASMIC OLIGOPEPTIDE-BINDING PROTEIN-RELATED"/>
    <property type="match status" value="1"/>
</dbReference>
<keyword evidence="7" id="KW-0449">Lipoprotein</keyword>
<dbReference type="FunFam" id="3.90.76.10:FF:000001">
    <property type="entry name" value="Oligopeptide ABC transporter substrate-binding protein"/>
    <property type="match status" value="1"/>
</dbReference>
<dbReference type="Gene3D" id="3.90.76.10">
    <property type="entry name" value="Dipeptide-binding Protein, Domain 1"/>
    <property type="match status" value="1"/>
</dbReference>
<evidence type="ECO:0000256" key="1">
    <source>
        <dbReference type="ARBA" id="ARBA00004193"/>
    </source>
</evidence>
<dbReference type="GO" id="GO:0015833">
    <property type="term" value="P:peptide transport"/>
    <property type="evidence" value="ECO:0007669"/>
    <property type="project" value="UniProtKB-KW"/>
</dbReference>
<keyword evidence="5" id="KW-0571">Peptide transport</keyword>
<dbReference type="GO" id="GO:0043190">
    <property type="term" value="C:ATP-binding cassette (ABC) transporter complex"/>
    <property type="evidence" value="ECO:0007669"/>
    <property type="project" value="InterPro"/>
</dbReference>
<dbReference type="PROSITE" id="PS51257">
    <property type="entry name" value="PROKAR_LIPOPROTEIN"/>
    <property type="match status" value="1"/>
</dbReference>
<sequence>MKKKISYFLSLSVAVSMLLAGCNSSNDKTGGTASKSKDQVLNLIGNDELPGLDSSIATDAESFNVLGNVMEGLMTLGKNDAVEPGIAEKVETNADKTVYTFHLRDAKWSNGDPVTAKDFVYAWKRTANPKTASQYASMFVYLKNGADVTSGKAPVDSLGVEAKDDKTLVVTLEKPVPYFESLVTFPTFYPLNQKYVESQGKNYALEAGNMIFDGPFKLSKWDHNVSYTLEKNDNYWDAKDVKLKTINFNIVKDVAATVNLYTTGKVDRVVLSSEFVDKFRTNKDFGTYGTPTTFFLRVNEKRNPDLKNVNIRKALTYAIKREDITNGILNNGSKPIGGIVPANFVQANGSDFHQANGDLVGFDKAKATQYWEQGLKELGKKNVTVELLGVDDDTNKKVEEYLQGALTSALPGLTINLKQVPFKQKLDNETKQDYDISLGGWGPDYLDSTTFLNLFNSKSEFNEMSYNDPKYDDLMNKANKEYLTDIPKRDQALLDAEKILVQEDAAIIPLYQRSRAYLMQHKVDGLIIHNLAPDYTYKNVTIK</sequence>
<dbReference type="Gene3D" id="3.10.105.10">
    <property type="entry name" value="Dipeptide-binding Protein, Domain 3"/>
    <property type="match status" value="1"/>
</dbReference>
<gene>
    <name evidence="10" type="ORF">J5Y03_02905</name>
</gene>
<dbReference type="EMBL" id="JAGIYQ010000002">
    <property type="protein sequence ID" value="MBP0724132.1"/>
    <property type="molecule type" value="Genomic_DNA"/>
</dbReference>
<proteinExistence type="inferred from homology"/>
<dbReference type="AlphaFoldDB" id="A0A940NNN6"/>
<keyword evidence="6" id="KW-0564">Palmitate</keyword>
<evidence type="ECO:0000256" key="8">
    <source>
        <dbReference type="SAM" id="SignalP"/>
    </source>
</evidence>
<dbReference type="FunFam" id="3.10.105.10:FF:000001">
    <property type="entry name" value="Oligopeptide ABC transporter, oligopeptide-binding protein"/>
    <property type="match status" value="1"/>
</dbReference>
<evidence type="ECO:0000313" key="10">
    <source>
        <dbReference type="EMBL" id="MBP0724132.1"/>
    </source>
</evidence>
<dbReference type="InterPro" id="IPR039424">
    <property type="entry name" value="SBP_5"/>
</dbReference>
<feature type="domain" description="Solute-binding protein family 5" evidence="9">
    <location>
        <begin position="82"/>
        <end position="461"/>
    </location>
</feature>
<dbReference type="RefSeq" id="WP_209402360.1">
    <property type="nucleotide sequence ID" value="NZ_JAGIYQ010000002.1"/>
</dbReference>
<name>A0A940NNN6_9BACI</name>
<accession>A0A940NNN6</accession>
<evidence type="ECO:0000259" key="9">
    <source>
        <dbReference type="Pfam" id="PF00496"/>
    </source>
</evidence>
<dbReference type="Pfam" id="PF00496">
    <property type="entry name" value="SBP_bac_5"/>
    <property type="match status" value="1"/>
</dbReference>
<comment type="similarity">
    <text evidence="2">Belongs to the bacterial solute-binding protein 5 family.</text>
</comment>
<dbReference type="PANTHER" id="PTHR30290">
    <property type="entry name" value="PERIPLASMIC BINDING COMPONENT OF ABC TRANSPORTER"/>
    <property type="match status" value="1"/>
</dbReference>
<keyword evidence="4 8" id="KW-0732">Signal</keyword>
<evidence type="ECO:0000256" key="5">
    <source>
        <dbReference type="ARBA" id="ARBA00022856"/>
    </source>
</evidence>
<dbReference type="InterPro" id="IPR000914">
    <property type="entry name" value="SBP_5_dom"/>
</dbReference>